<evidence type="ECO:0000256" key="10">
    <source>
        <dbReference type="ARBA" id="ARBA00023065"/>
    </source>
</evidence>
<protein>
    <recommendedName>
        <fullName evidence="4">Probable multidrug resistance protein NorM</fullName>
    </recommendedName>
    <alternativeName>
        <fullName evidence="12">Multidrug-efflux transporter</fullName>
    </alternativeName>
</protein>
<feature type="transmembrane region" description="Helical" evidence="14">
    <location>
        <begin position="74"/>
        <end position="94"/>
    </location>
</feature>
<dbReference type="PIRSF" id="PIRSF006603">
    <property type="entry name" value="DinF"/>
    <property type="match status" value="1"/>
</dbReference>
<feature type="transmembrane region" description="Helical" evidence="14">
    <location>
        <begin position="256"/>
        <end position="283"/>
    </location>
</feature>
<feature type="transmembrane region" description="Helical" evidence="14">
    <location>
        <begin position="147"/>
        <end position="171"/>
    </location>
</feature>
<reference evidence="15 16" key="1">
    <citation type="journal article" date="2019" name="Int. J. Syst. Evol. Microbiol.">
        <title>The Global Catalogue of Microorganisms (GCM) 10K type strain sequencing project: providing services to taxonomists for standard genome sequencing and annotation.</title>
        <authorList>
            <consortium name="The Broad Institute Genomics Platform"/>
            <consortium name="The Broad Institute Genome Sequencing Center for Infectious Disease"/>
            <person name="Wu L."/>
            <person name="Ma J."/>
        </authorList>
    </citation>
    <scope>NUCLEOTIDE SEQUENCE [LARGE SCALE GENOMIC DNA]</scope>
    <source>
        <strain evidence="15 16">JCM 6923</strain>
    </source>
</reference>
<evidence type="ECO:0000256" key="12">
    <source>
        <dbReference type="ARBA" id="ARBA00031636"/>
    </source>
</evidence>
<dbReference type="Proteomes" id="UP001501721">
    <property type="component" value="Unassembled WGS sequence"/>
</dbReference>
<proteinExistence type="inferred from homology"/>
<evidence type="ECO:0000256" key="5">
    <source>
        <dbReference type="ARBA" id="ARBA00022448"/>
    </source>
</evidence>
<dbReference type="PANTHER" id="PTHR43298:SF2">
    <property type="entry name" value="FMN_FAD EXPORTER YEEO-RELATED"/>
    <property type="match status" value="1"/>
</dbReference>
<feature type="transmembrane region" description="Helical" evidence="14">
    <location>
        <begin position="433"/>
        <end position="452"/>
    </location>
</feature>
<evidence type="ECO:0000313" key="15">
    <source>
        <dbReference type="EMBL" id="GAA2463865.1"/>
    </source>
</evidence>
<feature type="transmembrane region" description="Helical" evidence="14">
    <location>
        <begin position="336"/>
        <end position="362"/>
    </location>
</feature>
<dbReference type="InterPro" id="IPR048279">
    <property type="entry name" value="MdtK-like"/>
</dbReference>
<name>A0ABN3KN63_9ACTN</name>
<accession>A0ABN3KN63</accession>
<keyword evidence="5" id="KW-0813">Transport</keyword>
<sequence>MSSTPDSRQESQISSESEPLTPATTRRALLGLGVPVYFELLSGVVAGIVDTVWVARLGEAAVGAVAVASTLENVLLGIILMANVGTTVLIADALGGRRRAELPVAIRAAGILWLAITPVVALGGFLFRDQVAQLLVGSGGGEVHRLAVEFFALSFPGMAVFFAQNVVDGIFKGTGDTRTPMRMAILANACILVLDPLLIYGVGVLPKMGVQGAALGMMLGRAVALGVSLVLLRRKRLGDIGGETTTLHWRPALRRILAVGLPASGDFVLRMGISAALVGIVARFGEDPLAAYGIGIKMILFVTMAFYAFRQAGSILTARTRGAGQNADRVIGRQSLLLATAVGVGAGLVLALSGRVIMGFFSNASSVVDSGEVLFWYLLPYLVLLAGVVGLGGVFMGGRQTRSLFWVTVLGACVQLPLASALSSLPALDVKGVWLSMIIGTAAQYVMTLLLFQRLVGAGKSESERRHLELQAATVDNC</sequence>
<keyword evidence="6" id="KW-0050">Antiport</keyword>
<evidence type="ECO:0000256" key="11">
    <source>
        <dbReference type="ARBA" id="ARBA00023136"/>
    </source>
</evidence>
<feature type="transmembrane region" description="Helical" evidence="14">
    <location>
        <begin position="208"/>
        <end position="232"/>
    </location>
</feature>
<comment type="caution">
    <text evidence="15">The sequence shown here is derived from an EMBL/GenBank/DDBJ whole genome shotgun (WGS) entry which is preliminary data.</text>
</comment>
<keyword evidence="9 14" id="KW-1133">Transmembrane helix</keyword>
<feature type="transmembrane region" description="Helical" evidence="14">
    <location>
        <begin position="183"/>
        <end position="202"/>
    </location>
</feature>
<evidence type="ECO:0000256" key="4">
    <source>
        <dbReference type="ARBA" id="ARBA00020268"/>
    </source>
</evidence>
<evidence type="ECO:0000256" key="7">
    <source>
        <dbReference type="ARBA" id="ARBA00022475"/>
    </source>
</evidence>
<dbReference type="NCBIfam" id="TIGR00797">
    <property type="entry name" value="matE"/>
    <property type="match status" value="1"/>
</dbReference>
<comment type="similarity">
    <text evidence="3">Belongs to the multi antimicrobial extrusion (MATE) (TC 2.A.66.1) family.</text>
</comment>
<keyword evidence="11 14" id="KW-0472">Membrane</keyword>
<gene>
    <name evidence="15" type="ORF">GCM10010422_00150</name>
</gene>
<comment type="function">
    <text evidence="1">Multidrug efflux pump.</text>
</comment>
<organism evidence="15 16">
    <name type="scientific">Streptomyces graminearus</name>
    <dbReference type="NCBI Taxonomy" id="284030"/>
    <lineage>
        <taxon>Bacteria</taxon>
        <taxon>Bacillati</taxon>
        <taxon>Actinomycetota</taxon>
        <taxon>Actinomycetes</taxon>
        <taxon>Kitasatosporales</taxon>
        <taxon>Streptomycetaceae</taxon>
        <taxon>Streptomyces</taxon>
    </lineage>
</organism>
<evidence type="ECO:0000256" key="8">
    <source>
        <dbReference type="ARBA" id="ARBA00022692"/>
    </source>
</evidence>
<evidence type="ECO:0000313" key="16">
    <source>
        <dbReference type="Proteomes" id="UP001501721"/>
    </source>
</evidence>
<dbReference type="InterPro" id="IPR050222">
    <property type="entry name" value="MATE_MdtK"/>
</dbReference>
<dbReference type="EMBL" id="BAAATL010000001">
    <property type="protein sequence ID" value="GAA2463865.1"/>
    <property type="molecule type" value="Genomic_DNA"/>
</dbReference>
<dbReference type="Pfam" id="PF01554">
    <property type="entry name" value="MatE"/>
    <property type="match status" value="2"/>
</dbReference>
<feature type="transmembrane region" description="Helical" evidence="14">
    <location>
        <begin position="404"/>
        <end position="427"/>
    </location>
</feature>
<feature type="transmembrane region" description="Helical" evidence="14">
    <location>
        <begin position="289"/>
        <end position="309"/>
    </location>
</feature>
<keyword evidence="8 14" id="KW-0812">Transmembrane</keyword>
<evidence type="ECO:0000256" key="9">
    <source>
        <dbReference type="ARBA" id="ARBA00022989"/>
    </source>
</evidence>
<feature type="transmembrane region" description="Helical" evidence="14">
    <location>
        <begin position="106"/>
        <end position="127"/>
    </location>
</feature>
<keyword evidence="16" id="KW-1185">Reference proteome</keyword>
<evidence type="ECO:0000256" key="13">
    <source>
        <dbReference type="SAM" id="MobiDB-lite"/>
    </source>
</evidence>
<feature type="transmembrane region" description="Helical" evidence="14">
    <location>
        <begin position="374"/>
        <end position="397"/>
    </location>
</feature>
<feature type="transmembrane region" description="Helical" evidence="14">
    <location>
        <begin position="36"/>
        <end position="54"/>
    </location>
</feature>
<evidence type="ECO:0000256" key="2">
    <source>
        <dbReference type="ARBA" id="ARBA00004651"/>
    </source>
</evidence>
<keyword evidence="10" id="KW-0406">Ion transport</keyword>
<comment type="subcellular location">
    <subcellularLocation>
        <location evidence="2">Cell membrane</location>
        <topology evidence="2">Multi-pass membrane protein</topology>
    </subcellularLocation>
</comment>
<evidence type="ECO:0000256" key="14">
    <source>
        <dbReference type="SAM" id="Phobius"/>
    </source>
</evidence>
<keyword evidence="7" id="KW-1003">Cell membrane</keyword>
<dbReference type="RefSeq" id="WP_346074832.1">
    <property type="nucleotide sequence ID" value="NZ_BAAATL010000001.1"/>
</dbReference>
<evidence type="ECO:0000256" key="6">
    <source>
        <dbReference type="ARBA" id="ARBA00022449"/>
    </source>
</evidence>
<dbReference type="InterPro" id="IPR002528">
    <property type="entry name" value="MATE_fam"/>
</dbReference>
<dbReference type="PANTHER" id="PTHR43298">
    <property type="entry name" value="MULTIDRUG RESISTANCE PROTEIN NORM-RELATED"/>
    <property type="match status" value="1"/>
</dbReference>
<evidence type="ECO:0000256" key="3">
    <source>
        <dbReference type="ARBA" id="ARBA00010199"/>
    </source>
</evidence>
<evidence type="ECO:0000256" key="1">
    <source>
        <dbReference type="ARBA" id="ARBA00003408"/>
    </source>
</evidence>
<feature type="region of interest" description="Disordered" evidence="13">
    <location>
        <begin position="1"/>
        <end position="20"/>
    </location>
</feature>